<protein>
    <submittedName>
        <fullName evidence="3">Uncharacterized protein</fullName>
    </submittedName>
</protein>
<organism evidence="3 4">
    <name type="scientific">Diaminobutyricimonas aerilata</name>
    <dbReference type="NCBI Taxonomy" id="1162967"/>
    <lineage>
        <taxon>Bacteria</taxon>
        <taxon>Bacillati</taxon>
        <taxon>Actinomycetota</taxon>
        <taxon>Actinomycetes</taxon>
        <taxon>Micrococcales</taxon>
        <taxon>Microbacteriaceae</taxon>
        <taxon>Diaminobutyricimonas</taxon>
    </lineage>
</organism>
<feature type="transmembrane region" description="Helical" evidence="2">
    <location>
        <begin position="265"/>
        <end position="286"/>
    </location>
</feature>
<keyword evidence="2" id="KW-1133">Transmembrane helix</keyword>
<dbReference type="AlphaFoldDB" id="A0A2M9CN33"/>
<keyword evidence="1" id="KW-0175">Coiled coil</keyword>
<accession>A0A2M9CN33</accession>
<evidence type="ECO:0000313" key="4">
    <source>
        <dbReference type="Proteomes" id="UP000228758"/>
    </source>
</evidence>
<dbReference type="Proteomes" id="UP000228758">
    <property type="component" value="Unassembled WGS sequence"/>
</dbReference>
<dbReference type="OrthoDB" id="4966056at2"/>
<gene>
    <name evidence="3" type="ORF">CLV46_2850</name>
</gene>
<dbReference type="RefSeq" id="WP_100365372.1">
    <property type="nucleotide sequence ID" value="NZ_PGFF01000001.1"/>
</dbReference>
<reference evidence="3 4" key="1">
    <citation type="submission" date="2017-11" db="EMBL/GenBank/DDBJ databases">
        <title>Genomic Encyclopedia of Archaeal and Bacterial Type Strains, Phase II (KMG-II): From Individual Species to Whole Genera.</title>
        <authorList>
            <person name="Goeker M."/>
        </authorList>
    </citation>
    <scope>NUCLEOTIDE SEQUENCE [LARGE SCALE GENOMIC DNA]</scope>
    <source>
        <strain evidence="3 4">DSM 27393</strain>
    </source>
</reference>
<keyword evidence="4" id="KW-1185">Reference proteome</keyword>
<keyword evidence="2" id="KW-0812">Transmembrane</keyword>
<evidence type="ECO:0000313" key="3">
    <source>
        <dbReference type="EMBL" id="PJJ73264.1"/>
    </source>
</evidence>
<dbReference type="Gene3D" id="1.20.120.330">
    <property type="entry name" value="Nucleotidyltransferases domain 2"/>
    <property type="match status" value="1"/>
</dbReference>
<feature type="coiled-coil region" evidence="1">
    <location>
        <begin position="105"/>
        <end position="132"/>
    </location>
</feature>
<proteinExistence type="predicted"/>
<sequence length="425" mass="45101">MTLTSPGGHELRHLEGRPEDIHTRGTYLVEVGESMKTTATMLTKISEGTAQIADSVDKIREIAGDIDQDLRAAGVRYEMTGDTLKTYATALSKAQNIIDPIIDDIEQAHADLEAAREARDDAEGELNGLNRVWVWEEEPTEAELTAARGELSSAKTAVTGKETALNELWTTFDQAFGEWETAYDEAVKGVQSAMDTADNNDGGWEILDNVLDVAGWVVIGLGLLALVITGPIGLVITALAVALSAAILVAQIVKVANGRGSWTDVAVAAIGLLTFGAGGALTRLAGKGAPAISTLISSGRGVVYQSVRATLPRFSLLHPFRSLGAWWTARSITNAGTKIPLLQNPLNAIRFGDEFGQYATFLGQVKNNFSHFPAVTQWLANTGRAALPGAGYQVGFTGLWGGGLGIDLSNNFGAFDGLKDAEKGY</sequence>
<dbReference type="EMBL" id="PGFF01000001">
    <property type="protein sequence ID" value="PJJ73264.1"/>
    <property type="molecule type" value="Genomic_DNA"/>
</dbReference>
<evidence type="ECO:0000256" key="2">
    <source>
        <dbReference type="SAM" id="Phobius"/>
    </source>
</evidence>
<name>A0A2M9CN33_9MICO</name>
<keyword evidence="2" id="KW-0472">Membrane</keyword>
<feature type="transmembrane region" description="Helical" evidence="2">
    <location>
        <begin position="234"/>
        <end position="253"/>
    </location>
</feature>
<comment type="caution">
    <text evidence="3">The sequence shown here is derived from an EMBL/GenBank/DDBJ whole genome shotgun (WGS) entry which is preliminary data.</text>
</comment>
<evidence type="ECO:0000256" key="1">
    <source>
        <dbReference type="SAM" id="Coils"/>
    </source>
</evidence>